<dbReference type="RefSeq" id="WP_067766469.1">
    <property type="nucleotide sequence ID" value="NZ_CP183909.1"/>
</dbReference>
<accession>A0A1A7R8A0</accession>
<gene>
    <name evidence="2" type="ORF">A9J31_08385</name>
</gene>
<reference evidence="3" key="1">
    <citation type="submission" date="2016-06" db="EMBL/GenBank/DDBJ databases">
        <authorList>
            <person name="Radolfova-Krizova L."/>
            <person name="Nemec A."/>
        </authorList>
    </citation>
    <scope>NUCLEOTIDE SEQUENCE [LARGE SCALE GENOMIC DNA]</scope>
    <source>
        <strain evidence="3">ANC 4275</strain>
    </source>
</reference>
<organism evidence="2 3">
    <name type="scientific">Acinetobacter gandensis</name>
    <dbReference type="NCBI Taxonomy" id="1443941"/>
    <lineage>
        <taxon>Bacteria</taxon>
        <taxon>Pseudomonadati</taxon>
        <taxon>Pseudomonadota</taxon>
        <taxon>Gammaproteobacteria</taxon>
        <taxon>Moraxellales</taxon>
        <taxon>Moraxellaceae</taxon>
        <taxon>Acinetobacter</taxon>
    </lineage>
</organism>
<keyword evidence="3" id="KW-1185">Reference proteome</keyword>
<keyword evidence="1" id="KW-0175">Coiled coil</keyword>
<dbReference type="OrthoDB" id="6710000at2"/>
<evidence type="ECO:0000313" key="3">
    <source>
        <dbReference type="Proteomes" id="UP000185753"/>
    </source>
</evidence>
<proteinExistence type="predicted"/>
<evidence type="ECO:0000256" key="1">
    <source>
        <dbReference type="SAM" id="Coils"/>
    </source>
</evidence>
<dbReference type="STRING" id="1443941.A9J31_08385"/>
<feature type="coiled-coil region" evidence="1">
    <location>
        <begin position="92"/>
        <end position="119"/>
    </location>
</feature>
<sequence length="163" mass="19147">MLTIYLTDAQKQVQFKDYPGEHPVKFVLNFKKIFPSVMELLLPVLPENENLDEMSWESTTTDFEKFKLLLSGWGVIELRLNAIAQYKDRAYADNLVKKAQQKRKDFKKAQAKLQTVELDYLFMHEVHGLIDAELVELGEKFYLPTLRELWKHQVPSQVLEAKF</sequence>
<dbReference type="AlphaFoldDB" id="A0A1A7R8A0"/>
<dbReference type="Proteomes" id="UP000185753">
    <property type="component" value="Unassembled WGS sequence"/>
</dbReference>
<protein>
    <submittedName>
        <fullName evidence="2">Uncharacterized protein</fullName>
    </submittedName>
</protein>
<name>A0A1A7R8A0_9GAMM</name>
<comment type="caution">
    <text evidence="2">The sequence shown here is derived from an EMBL/GenBank/DDBJ whole genome shotgun (WGS) entry which is preliminary data.</text>
</comment>
<evidence type="ECO:0000313" key="2">
    <source>
        <dbReference type="EMBL" id="OBX27694.1"/>
    </source>
</evidence>
<dbReference type="EMBL" id="LZDS01000028">
    <property type="protein sequence ID" value="OBX27694.1"/>
    <property type="molecule type" value="Genomic_DNA"/>
</dbReference>